<feature type="domain" description="Molybdopterin dehydrogenase FAD-binding" evidence="1">
    <location>
        <begin position="2"/>
        <end position="53"/>
    </location>
</feature>
<evidence type="ECO:0000313" key="2">
    <source>
        <dbReference type="EMBL" id="SVE31570.1"/>
    </source>
</evidence>
<dbReference type="GO" id="GO:0016491">
    <property type="term" value="F:oxidoreductase activity"/>
    <property type="evidence" value="ECO:0007669"/>
    <property type="project" value="InterPro"/>
</dbReference>
<name>A0A383CHN4_9ZZZZ</name>
<reference evidence="2" key="1">
    <citation type="submission" date="2018-05" db="EMBL/GenBank/DDBJ databases">
        <authorList>
            <person name="Lanie J.A."/>
            <person name="Ng W.-L."/>
            <person name="Kazmierczak K.M."/>
            <person name="Andrzejewski T.M."/>
            <person name="Davidsen T.M."/>
            <person name="Wayne K.J."/>
            <person name="Tettelin H."/>
            <person name="Glass J.I."/>
            <person name="Rusch D."/>
            <person name="Podicherti R."/>
            <person name="Tsui H.-C.T."/>
            <person name="Winkler M.E."/>
        </authorList>
    </citation>
    <scope>NUCLEOTIDE SEQUENCE</scope>
</reference>
<protein>
    <recommendedName>
        <fullName evidence="1">Molybdopterin dehydrogenase FAD-binding domain-containing protein</fullName>
    </recommendedName>
</protein>
<dbReference type="InterPro" id="IPR002346">
    <property type="entry name" value="Mopterin_DH_FAD-bd"/>
</dbReference>
<dbReference type="InterPro" id="IPR016167">
    <property type="entry name" value="FAD-bd_PCMH_sub1"/>
</dbReference>
<dbReference type="InterPro" id="IPR036318">
    <property type="entry name" value="FAD-bd_PCMH-like_sf"/>
</dbReference>
<organism evidence="2">
    <name type="scientific">marine metagenome</name>
    <dbReference type="NCBI Taxonomy" id="408172"/>
    <lineage>
        <taxon>unclassified sequences</taxon>
        <taxon>metagenomes</taxon>
        <taxon>ecological metagenomes</taxon>
    </lineage>
</organism>
<accession>A0A383CHN4</accession>
<sequence>MDYKTPASIDDAVQLLVNATGPVQMLAGGTDLLVQIRAGFNKPTLVVDLKNIPGSGCCHQAAGT</sequence>
<proteinExistence type="predicted"/>
<dbReference type="SUPFAM" id="SSF56176">
    <property type="entry name" value="FAD-binding/transporter-associated domain-like"/>
    <property type="match status" value="1"/>
</dbReference>
<evidence type="ECO:0000259" key="1">
    <source>
        <dbReference type="Pfam" id="PF00941"/>
    </source>
</evidence>
<gene>
    <name evidence="2" type="ORF">METZ01_LOCUS484424</name>
</gene>
<dbReference type="Pfam" id="PF00941">
    <property type="entry name" value="FAD_binding_5"/>
    <property type="match status" value="1"/>
</dbReference>
<dbReference type="Gene3D" id="3.30.43.10">
    <property type="entry name" value="Uridine Diphospho-n-acetylenolpyruvylglucosamine Reductase, domain 2"/>
    <property type="match status" value="1"/>
</dbReference>
<dbReference type="EMBL" id="UINC01208829">
    <property type="protein sequence ID" value="SVE31570.1"/>
    <property type="molecule type" value="Genomic_DNA"/>
</dbReference>
<dbReference type="GO" id="GO:0050660">
    <property type="term" value="F:flavin adenine dinucleotide binding"/>
    <property type="evidence" value="ECO:0007669"/>
    <property type="project" value="InterPro"/>
</dbReference>
<dbReference type="AlphaFoldDB" id="A0A383CHN4"/>
<feature type="non-terminal residue" evidence="2">
    <location>
        <position position="64"/>
    </location>
</feature>